<keyword evidence="2" id="KW-1185">Reference proteome</keyword>
<sequence>MTLFMFAISQTGSRATSGRAFVITQQRLSKIKKYAYICCCVRPYHHQEKDPLQGHLLVDP</sequence>
<gene>
    <name evidence="1" type="ORF">ALC62_12202</name>
</gene>
<dbReference type="AlphaFoldDB" id="A0A195C877"/>
<reference evidence="1 2" key="1">
    <citation type="submission" date="2016-03" db="EMBL/GenBank/DDBJ databases">
        <title>Cyphomyrmex costatus WGS genome.</title>
        <authorList>
            <person name="Nygaard S."/>
            <person name="Hu H."/>
            <person name="Boomsma J."/>
            <person name="Zhang G."/>
        </authorList>
    </citation>
    <scope>NUCLEOTIDE SEQUENCE [LARGE SCALE GENOMIC DNA]</scope>
    <source>
        <strain evidence="1">MS0001</strain>
        <tissue evidence="1">Whole body</tissue>
    </source>
</reference>
<dbReference type="EMBL" id="KQ978081">
    <property type="protein sequence ID" value="KYM97094.1"/>
    <property type="molecule type" value="Genomic_DNA"/>
</dbReference>
<accession>A0A195C877</accession>
<organism evidence="1 2">
    <name type="scientific">Cyphomyrmex costatus</name>
    <dbReference type="NCBI Taxonomy" id="456900"/>
    <lineage>
        <taxon>Eukaryota</taxon>
        <taxon>Metazoa</taxon>
        <taxon>Ecdysozoa</taxon>
        <taxon>Arthropoda</taxon>
        <taxon>Hexapoda</taxon>
        <taxon>Insecta</taxon>
        <taxon>Pterygota</taxon>
        <taxon>Neoptera</taxon>
        <taxon>Endopterygota</taxon>
        <taxon>Hymenoptera</taxon>
        <taxon>Apocrita</taxon>
        <taxon>Aculeata</taxon>
        <taxon>Formicoidea</taxon>
        <taxon>Formicidae</taxon>
        <taxon>Myrmicinae</taxon>
        <taxon>Cyphomyrmex</taxon>
    </lineage>
</organism>
<name>A0A195C877_9HYME</name>
<dbReference type="Proteomes" id="UP000078542">
    <property type="component" value="Unassembled WGS sequence"/>
</dbReference>
<protein>
    <submittedName>
        <fullName evidence="1">Uncharacterized protein</fullName>
    </submittedName>
</protein>
<evidence type="ECO:0000313" key="2">
    <source>
        <dbReference type="Proteomes" id="UP000078542"/>
    </source>
</evidence>
<proteinExistence type="predicted"/>
<evidence type="ECO:0000313" key="1">
    <source>
        <dbReference type="EMBL" id="KYM97094.1"/>
    </source>
</evidence>